<evidence type="ECO:0000259" key="9">
    <source>
        <dbReference type="Pfam" id="PF00127"/>
    </source>
</evidence>
<feature type="signal peptide" evidence="8">
    <location>
        <begin position="1"/>
        <end position="31"/>
    </location>
</feature>
<evidence type="ECO:0000256" key="8">
    <source>
        <dbReference type="SAM" id="SignalP"/>
    </source>
</evidence>
<keyword evidence="11" id="KW-1185">Reference proteome</keyword>
<protein>
    <submittedName>
        <fullName evidence="10">Plastocyanin</fullName>
    </submittedName>
</protein>
<dbReference type="EMBL" id="CABPSK010000001">
    <property type="protein sequence ID" value="VVD68257.1"/>
    <property type="molecule type" value="Genomic_DNA"/>
</dbReference>
<dbReference type="OrthoDB" id="9757546at2"/>
<dbReference type="CDD" id="cd13921">
    <property type="entry name" value="Amicyanin"/>
    <property type="match status" value="1"/>
</dbReference>
<dbReference type="SUPFAM" id="SSF49503">
    <property type="entry name" value="Cupredoxins"/>
    <property type="match status" value="1"/>
</dbReference>
<feature type="binding site" evidence="7">
    <location>
        <position position="74"/>
    </location>
    <ligand>
        <name>Cu cation</name>
        <dbReference type="ChEBI" id="CHEBI:23378"/>
    </ligand>
</feature>
<dbReference type="GO" id="GO:0005507">
    <property type="term" value="F:copper ion binding"/>
    <property type="evidence" value="ECO:0007669"/>
    <property type="project" value="InterPro"/>
</dbReference>
<dbReference type="InterPro" id="IPR035668">
    <property type="entry name" value="Amicyanin"/>
</dbReference>
<dbReference type="InterPro" id="IPR052721">
    <property type="entry name" value="ET_Amicyanin"/>
</dbReference>
<dbReference type="Proteomes" id="UP000366945">
    <property type="component" value="Unassembled WGS sequence"/>
</dbReference>
<organism evidence="10 11">
    <name type="scientific">Pandoraea pneumonica</name>
    <dbReference type="NCBI Taxonomy" id="2508299"/>
    <lineage>
        <taxon>Bacteria</taxon>
        <taxon>Pseudomonadati</taxon>
        <taxon>Pseudomonadota</taxon>
        <taxon>Betaproteobacteria</taxon>
        <taxon>Burkholderiales</taxon>
        <taxon>Burkholderiaceae</taxon>
        <taxon>Pandoraea</taxon>
    </lineage>
</organism>
<dbReference type="GeneID" id="300402533"/>
<dbReference type="InterPro" id="IPR000923">
    <property type="entry name" value="BlueCu_1"/>
</dbReference>
<dbReference type="Gene3D" id="2.60.40.420">
    <property type="entry name" value="Cupredoxins - blue copper proteins"/>
    <property type="match status" value="1"/>
</dbReference>
<evidence type="ECO:0000256" key="4">
    <source>
        <dbReference type="ARBA" id="ARBA00022764"/>
    </source>
</evidence>
<feature type="binding site" evidence="7">
    <location>
        <position position="110"/>
    </location>
    <ligand>
        <name>Cu cation</name>
        <dbReference type="ChEBI" id="CHEBI:23378"/>
    </ligand>
</feature>
<evidence type="ECO:0000313" key="11">
    <source>
        <dbReference type="Proteomes" id="UP000366945"/>
    </source>
</evidence>
<evidence type="ECO:0000256" key="6">
    <source>
        <dbReference type="ARBA" id="ARBA00023008"/>
    </source>
</evidence>
<evidence type="ECO:0000256" key="2">
    <source>
        <dbReference type="ARBA" id="ARBA00022448"/>
    </source>
</evidence>
<dbReference type="AlphaFoldDB" id="A0A5E4RYA3"/>
<evidence type="ECO:0000256" key="1">
    <source>
        <dbReference type="ARBA" id="ARBA00004418"/>
    </source>
</evidence>
<dbReference type="PANTHER" id="PTHR36507:SF1">
    <property type="entry name" value="BLL1555 PROTEIN"/>
    <property type="match status" value="1"/>
</dbReference>
<keyword evidence="4" id="KW-0574">Periplasm</keyword>
<dbReference type="GO" id="GO:0009055">
    <property type="term" value="F:electron transfer activity"/>
    <property type="evidence" value="ECO:0007669"/>
    <property type="project" value="InterPro"/>
</dbReference>
<evidence type="ECO:0000256" key="5">
    <source>
        <dbReference type="ARBA" id="ARBA00022982"/>
    </source>
</evidence>
<proteinExistence type="predicted"/>
<feature type="domain" description="Blue (type 1) copper" evidence="9">
    <location>
        <begin position="43"/>
        <end position="123"/>
    </location>
</feature>
<dbReference type="PRINTS" id="PR00155">
    <property type="entry name" value="AMICYANIN"/>
</dbReference>
<name>A0A5E4RYA3_9BURK</name>
<evidence type="ECO:0000256" key="3">
    <source>
        <dbReference type="ARBA" id="ARBA00022723"/>
    </source>
</evidence>
<keyword evidence="3 7" id="KW-0479">Metal-binding</keyword>
<evidence type="ECO:0000313" key="10">
    <source>
        <dbReference type="EMBL" id="VVD68257.1"/>
    </source>
</evidence>
<dbReference type="PANTHER" id="PTHR36507">
    <property type="entry name" value="BLL1555 PROTEIN"/>
    <property type="match status" value="1"/>
</dbReference>
<comment type="cofactor">
    <cofactor evidence="7">
        <name>Cu cation</name>
        <dbReference type="ChEBI" id="CHEBI:23378"/>
    </cofactor>
    <text evidence="7">Binds 1 copper ion per subunit.</text>
</comment>
<keyword evidence="8" id="KW-0732">Signal</keyword>
<feature type="binding site" evidence="7">
    <location>
        <position position="113"/>
    </location>
    <ligand>
        <name>Cu cation</name>
        <dbReference type="ChEBI" id="CHEBI:23378"/>
    </ligand>
</feature>
<keyword evidence="5" id="KW-0249">Electron transport</keyword>
<dbReference type="InterPro" id="IPR002386">
    <property type="entry name" value="Amicyanin/Pseudoazurin"/>
</dbReference>
<dbReference type="GO" id="GO:0042597">
    <property type="term" value="C:periplasmic space"/>
    <property type="evidence" value="ECO:0007669"/>
    <property type="project" value="UniProtKB-SubCell"/>
</dbReference>
<comment type="subcellular location">
    <subcellularLocation>
        <location evidence="1">Periplasm</location>
    </subcellularLocation>
</comment>
<reference evidence="10 11" key="1">
    <citation type="submission" date="2019-08" db="EMBL/GenBank/DDBJ databases">
        <authorList>
            <person name="Peeters C."/>
        </authorList>
    </citation>
    <scope>NUCLEOTIDE SEQUENCE [LARGE SCALE GENOMIC DNA]</scope>
    <source>
        <strain evidence="10 11">LMG 31114</strain>
    </source>
</reference>
<keyword evidence="2" id="KW-0813">Transport</keyword>
<dbReference type="InterPro" id="IPR008972">
    <property type="entry name" value="Cupredoxin"/>
</dbReference>
<dbReference type="RefSeq" id="WP_150677874.1">
    <property type="nucleotide sequence ID" value="NZ_CABPSK010000001.1"/>
</dbReference>
<keyword evidence="6 7" id="KW-0186">Copper</keyword>
<feature type="chain" id="PRO_5022697619" evidence="8">
    <location>
        <begin position="32"/>
        <end position="123"/>
    </location>
</feature>
<gene>
    <name evidence="10" type="primary">petE_1</name>
    <name evidence="10" type="ORF">PPN31114_00467</name>
</gene>
<evidence type="ECO:0000256" key="7">
    <source>
        <dbReference type="PIRSR" id="PIRSR602386-1"/>
    </source>
</evidence>
<sequence length="123" mass="13015">MPLPSHAVRRFCAGLVTVCAVVGMPASPAFSAGSTGASAEPNTVRIDNFTFAPATLTVAVGTKVTWVNHDNEPHTVTSQSNPREFASSALDTGDTFVRTFDKPGTYAYYCAIHPHMTGTIVVK</sequence>
<accession>A0A5E4RYA3</accession>
<dbReference type="Pfam" id="PF00127">
    <property type="entry name" value="Copper-bind"/>
    <property type="match status" value="1"/>
</dbReference>